<gene>
    <name evidence="1" type="ORF">ONB1V03_LOCUS5983</name>
</gene>
<dbReference type="Proteomes" id="UP000728032">
    <property type="component" value="Unassembled WGS sequence"/>
</dbReference>
<dbReference type="OrthoDB" id="47007at2759"/>
<name>A0A7R9LTE8_9ACAR</name>
<keyword evidence="2" id="KW-1185">Reference proteome</keyword>
<dbReference type="EMBL" id="OC917390">
    <property type="protein sequence ID" value="CAD7646920.1"/>
    <property type="molecule type" value="Genomic_DNA"/>
</dbReference>
<reference evidence="1" key="1">
    <citation type="submission" date="2020-11" db="EMBL/GenBank/DDBJ databases">
        <authorList>
            <person name="Tran Van P."/>
        </authorList>
    </citation>
    <scope>NUCLEOTIDE SEQUENCE</scope>
</reference>
<evidence type="ECO:0000313" key="2">
    <source>
        <dbReference type="Proteomes" id="UP000728032"/>
    </source>
</evidence>
<dbReference type="PRINTS" id="PR00081">
    <property type="entry name" value="GDHRDH"/>
</dbReference>
<proteinExistence type="predicted"/>
<organism evidence="1">
    <name type="scientific">Oppiella nova</name>
    <dbReference type="NCBI Taxonomy" id="334625"/>
    <lineage>
        <taxon>Eukaryota</taxon>
        <taxon>Metazoa</taxon>
        <taxon>Ecdysozoa</taxon>
        <taxon>Arthropoda</taxon>
        <taxon>Chelicerata</taxon>
        <taxon>Arachnida</taxon>
        <taxon>Acari</taxon>
        <taxon>Acariformes</taxon>
        <taxon>Sarcoptiformes</taxon>
        <taxon>Oribatida</taxon>
        <taxon>Brachypylina</taxon>
        <taxon>Oppioidea</taxon>
        <taxon>Oppiidae</taxon>
        <taxon>Oppiella</taxon>
    </lineage>
</organism>
<dbReference type="InterPro" id="IPR002347">
    <property type="entry name" value="SDR_fam"/>
</dbReference>
<dbReference type="Pfam" id="PF13561">
    <property type="entry name" value="adh_short_C2"/>
    <property type="match status" value="1"/>
</dbReference>
<dbReference type="EMBL" id="CAJPVJ010002565">
    <property type="protein sequence ID" value="CAG2166461.1"/>
    <property type="molecule type" value="Genomic_DNA"/>
</dbReference>
<dbReference type="InterPro" id="IPR036291">
    <property type="entry name" value="NAD(P)-bd_dom_sf"/>
</dbReference>
<accession>A0A7R9LTE8</accession>
<protein>
    <submittedName>
        <fullName evidence="1">Uncharacterized protein</fullName>
    </submittedName>
</protein>
<dbReference type="SUPFAM" id="SSF51735">
    <property type="entry name" value="NAD(P)-binding Rossmann-fold domains"/>
    <property type="match status" value="1"/>
</dbReference>
<dbReference type="Gene3D" id="3.40.50.720">
    <property type="entry name" value="NAD(P)-binding Rossmann-like Domain"/>
    <property type="match status" value="1"/>
</dbReference>
<evidence type="ECO:0000313" key="1">
    <source>
        <dbReference type="EMBL" id="CAD7646920.1"/>
    </source>
</evidence>
<dbReference type="AlphaFoldDB" id="A0A7R9LTE8"/>
<sequence length="101" mass="11104">MFAPDCNSYNWPSHTWTNQTALLLPHPGNWVQGLDPGYILTDELVPFINPDRLSQLIESTPLHRIGQPLDVAKGVSFLASIDAHFITGANLVGFDVGITFT</sequence>